<dbReference type="AlphaFoldDB" id="A0A7R8WND8"/>
<dbReference type="GO" id="GO:0036159">
    <property type="term" value="P:inner dynein arm assembly"/>
    <property type="evidence" value="ECO:0007669"/>
    <property type="project" value="InterPro"/>
</dbReference>
<dbReference type="PANTHER" id="PTHR18962">
    <property type="entry name" value="COILED-COIL DOMAIN-CONTAINING PROTEIN 39"/>
    <property type="match status" value="1"/>
</dbReference>
<evidence type="ECO:0000256" key="3">
    <source>
        <dbReference type="ARBA" id="ARBA00023054"/>
    </source>
</evidence>
<feature type="coiled-coil region" evidence="5">
    <location>
        <begin position="177"/>
        <end position="204"/>
    </location>
</feature>
<dbReference type="GO" id="GO:0003341">
    <property type="term" value="P:cilium movement"/>
    <property type="evidence" value="ECO:0007669"/>
    <property type="project" value="InterPro"/>
</dbReference>
<evidence type="ECO:0000256" key="4">
    <source>
        <dbReference type="ARBA" id="ARBA00045182"/>
    </source>
</evidence>
<feature type="region of interest" description="Disordered" evidence="6">
    <location>
        <begin position="901"/>
        <end position="937"/>
    </location>
</feature>
<accession>A0A7R8WND8</accession>
<feature type="compositionally biased region" description="Low complexity" evidence="6">
    <location>
        <begin position="903"/>
        <end position="928"/>
    </location>
</feature>
<dbReference type="PANTHER" id="PTHR18962:SF0">
    <property type="entry name" value="COILED-COIL DOMAIN-CONTAINING PROTEIN 39"/>
    <property type="match status" value="1"/>
</dbReference>
<dbReference type="GO" id="GO:0005930">
    <property type="term" value="C:axoneme"/>
    <property type="evidence" value="ECO:0007669"/>
    <property type="project" value="InterPro"/>
</dbReference>
<name>A0A7R8WND8_9CRUS</name>
<sequence length="937" mass="108045">MPHLLPESLLVELGFDPSDEAQIPLANEENKALQTQIQALRSQLAEERAAVAAERNRRNDIERYLKESLQDSQRIQRLIELKRVELESEHSQANRVQWEIDGLKQEIGRLEKEDARLHKKCAEYEQKIAKYNQKIGSIRRELRWDQAMSEEWIRSMTESDEAATVLIKYAEVDAGKIKDLTLQLEKYGDLLKDLRERHEDAVLKKKMAASMLHAKMAQATALKKEAAELGRCWGESLDTLRRGDAAIAEKDKEINIYSELCESLLEEKRKQERYLQREVHANEDARLRIESLRKSNEQRREDLEKRRRRKADLEDEICVHRNTIKRLEDEISASVDERTKLSHQSEDLQRRIERLIGEQKDLEEKLKELSDAATSSERRAQLATELVEDSEEFNHEMMAKLESLLRQKQALTATLSESSSRLEDLMTKAKGKRAEIQSLEATQKQLEEAIDLKEAEADRVDFRLSGLERRRLLLVGAEKEAEVGEAEFVEERKRLLQEIERKQRNCLQIQQERDLVEERNKRSVVALSKQEEAIAKSENSLQEFLIERQRHERVMKSCKDRLSDLCLERLHLHSNVKLVRGRLEDAMDERRTEEETLELVGLEYEREKAELESRLDLALVRVRLSDEEKRKLAGILNSVEDRAGKLKKNYEILMSTAGVPREDGSEVSAAYLIIHNAQVKEEMRAKLEQSQEVANATTDNLNACLNSIQVFEDRNRKFRQIYVRAPEDVDRSSQVLQRSTFEEGERKAKLEAKIRLNQLQDEVEHVATRLSQLEQERERLQNLKQDRKESVKEQSRELADLDRRLGLAEKSSTHALKEIRKKAKQEDQETGGSELENAENTLLDIQIRDLKLRNNLLLNRLGSICVRKPEIREAAEKLFEEMSLPISLLTASMSNVETTPFVSPAASQSSTTSHSSARESGASQSSATGGSGISLRS</sequence>
<evidence type="ECO:0000256" key="6">
    <source>
        <dbReference type="SAM" id="MobiDB-lite"/>
    </source>
</evidence>
<protein>
    <recommendedName>
        <fullName evidence="2">Coiled-coil domain-containing protein 39</fullName>
    </recommendedName>
</protein>
<feature type="coiled-coil region" evidence="5">
    <location>
        <begin position="23"/>
        <end position="57"/>
    </location>
</feature>
<feature type="coiled-coil region" evidence="5">
    <location>
        <begin position="93"/>
        <end position="141"/>
    </location>
</feature>
<evidence type="ECO:0000256" key="5">
    <source>
        <dbReference type="SAM" id="Coils"/>
    </source>
</evidence>
<dbReference type="GO" id="GO:0060285">
    <property type="term" value="P:cilium-dependent cell motility"/>
    <property type="evidence" value="ECO:0007669"/>
    <property type="project" value="TreeGrafter"/>
</dbReference>
<proteinExistence type="inferred from homology"/>
<comment type="similarity">
    <text evidence="1">Belongs to the CCDC39 family.</text>
</comment>
<dbReference type="EMBL" id="OB664426">
    <property type="protein sequence ID" value="CAD7232249.1"/>
    <property type="molecule type" value="Genomic_DNA"/>
</dbReference>
<evidence type="ECO:0000256" key="2">
    <source>
        <dbReference type="ARBA" id="ARBA00016725"/>
    </source>
</evidence>
<keyword evidence="3 5" id="KW-0175">Coiled coil</keyword>
<feature type="non-terminal residue" evidence="7">
    <location>
        <position position="1"/>
    </location>
</feature>
<feature type="region of interest" description="Disordered" evidence="6">
    <location>
        <begin position="816"/>
        <end position="835"/>
    </location>
</feature>
<dbReference type="Pfam" id="PF24161">
    <property type="entry name" value="CCDC39"/>
    <property type="match status" value="1"/>
</dbReference>
<feature type="coiled-coil region" evidence="5">
    <location>
        <begin position="749"/>
        <end position="811"/>
    </location>
</feature>
<reference evidence="7" key="1">
    <citation type="submission" date="2020-11" db="EMBL/GenBank/DDBJ databases">
        <authorList>
            <person name="Tran Van P."/>
        </authorList>
    </citation>
    <scope>NUCLEOTIDE SEQUENCE</scope>
</reference>
<feature type="coiled-coil region" evidence="5">
    <location>
        <begin position="247"/>
        <end position="459"/>
    </location>
</feature>
<dbReference type="OrthoDB" id="420518at2759"/>
<evidence type="ECO:0000313" key="7">
    <source>
        <dbReference type="EMBL" id="CAD7232249.1"/>
    </source>
</evidence>
<dbReference type="InterPro" id="IPR033290">
    <property type="entry name" value="CCDC39"/>
</dbReference>
<feature type="coiled-coil region" evidence="5">
    <location>
        <begin position="485"/>
        <end position="547"/>
    </location>
</feature>
<organism evidence="7">
    <name type="scientific">Cyprideis torosa</name>
    <dbReference type="NCBI Taxonomy" id="163714"/>
    <lineage>
        <taxon>Eukaryota</taxon>
        <taxon>Metazoa</taxon>
        <taxon>Ecdysozoa</taxon>
        <taxon>Arthropoda</taxon>
        <taxon>Crustacea</taxon>
        <taxon>Oligostraca</taxon>
        <taxon>Ostracoda</taxon>
        <taxon>Podocopa</taxon>
        <taxon>Podocopida</taxon>
        <taxon>Cytherocopina</taxon>
        <taxon>Cytheroidea</taxon>
        <taxon>Cytherideidae</taxon>
        <taxon>Cyprideis</taxon>
    </lineage>
</organism>
<comment type="function">
    <text evidence="4">Required for assembly of dynein regulatory complex (DRC) and inner dynein arm (IDA) complexes, which are responsible for ciliary beat regulation, thereby playing a central role in motility in cilia and flagella. Probably acts together with CCDC40 to form a molecular ruler that determines the 96 nanometer (nm) repeat length and arrangements of components in cilia and flagella. Not required for outer dynein arm complexes assembly.</text>
</comment>
<evidence type="ECO:0000256" key="1">
    <source>
        <dbReference type="ARBA" id="ARBA00005805"/>
    </source>
</evidence>
<gene>
    <name evidence="7" type="ORF">CTOB1V02_LOCUS10087</name>
</gene>